<comment type="caution">
    <text evidence="2">The sequence shown here is derived from an EMBL/GenBank/DDBJ whole genome shotgun (WGS) entry which is preliminary data.</text>
</comment>
<keyword evidence="1" id="KW-0812">Transmembrane</keyword>
<dbReference type="Proteomes" id="UP000273811">
    <property type="component" value="Unassembled WGS sequence"/>
</dbReference>
<protein>
    <submittedName>
        <fullName evidence="2">Uncharacterized protein</fullName>
    </submittedName>
</protein>
<evidence type="ECO:0000256" key="1">
    <source>
        <dbReference type="SAM" id="Phobius"/>
    </source>
</evidence>
<reference evidence="2" key="1">
    <citation type="submission" date="2018-12" db="EMBL/GenBank/DDBJ databases">
        <authorList>
            <person name="Sun L."/>
            <person name="Chen Z."/>
        </authorList>
    </citation>
    <scope>NUCLEOTIDE SEQUENCE [LARGE SCALE GENOMIC DNA]</scope>
    <source>
        <strain evidence="2">DSM 16012</strain>
    </source>
</reference>
<sequence length="258" mass="29638">MIFVMAAIIIFSIPGLMLIWSTAYVKSIKKENVRWKLLVSLQLLLIIAGMIVHIYLLRSYGFPMLQTRIETWVSMGFILLICGFMLILNFIITKKLGSQSPTHNSKVVNIITGCFALYFFIILFIAAPLGEKVAFAVSINEAIEAANKTNNEEFSVVLVNSEKDCLRRSSQHCRNQAYKNHYFIKNNMGKKQEVQVKLRALNSNNEEMKVIDSKIMTLKPGELQLLETEETNEDASVWNKYSFQTDGKVYQYQQKIRF</sequence>
<dbReference type="EMBL" id="QYTU02000101">
    <property type="protein sequence ID" value="RWR03956.1"/>
    <property type="molecule type" value="Genomic_DNA"/>
</dbReference>
<gene>
    <name evidence="2" type="ORF">D4N35_017840</name>
</gene>
<proteinExistence type="predicted"/>
<feature type="transmembrane region" description="Helical" evidence="1">
    <location>
        <begin position="6"/>
        <end position="25"/>
    </location>
</feature>
<feature type="transmembrane region" description="Helical" evidence="1">
    <location>
        <begin position="107"/>
        <end position="129"/>
    </location>
</feature>
<keyword evidence="3" id="KW-1185">Reference proteome</keyword>
<feature type="non-terminal residue" evidence="2">
    <location>
        <position position="258"/>
    </location>
</feature>
<dbReference type="AlphaFoldDB" id="A0A443IJ20"/>
<feature type="transmembrane region" description="Helical" evidence="1">
    <location>
        <begin position="37"/>
        <end position="57"/>
    </location>
</feature>
<name>A0A443IJ20_9BACI</name>
<evidence type="ECO:0000313" key="2">
    <source>
        <dbReference type="EMBL" id="RWR03956.1"/>
    </source>
</evidence>
<evidence type="ECO:0000313" key="3">
    <source>
        <dbReference type="Proteomes" id="UP000273811"/>
    </source>
</evidence>
<organism evidence="2 3">
    <name type="scientific">Siminovitchia fortis</name>
    <dbReference type="NCBI Taxonomy" id="254758"/>
    <lineage>
        <taxon>Bacteria</taxon>
        <taxon>Bacillati</taxon>
        <taxon>Bacillota</taxon>
        <taxon>Bacilli</taxon>
        <taxon>Bacillales</taxon>
        <taxon>Bacillaceae</taxon>
        <taxon>Siminovitchia</taxon>
    </lineage>
</organism>
<dbReference type="RefSeq" id="WP_164876427.1">
    <property type="nucleotide sequence ID" value="NZ_QYTU02000101.1"/>
</dbReference>
<feature type="transmembrane region" description="Helical" evidence="1">
    <location>
        <begin position="69"/>
        <end position="92"/>
    </location>
</feature>
<keyword evidence="1" id="KW-1133">Transmembrane helix</keyword>
<accession>A0A443IJ20</accession>
<keyword evidence="1" id="KW-0472">Membrane</keyword>